<dbReference type="AlphaFoldDB" id="A0A183UTF1"/>
<dbReference type="EMBL" id="UYWY01020982">
    <property type="protein sequence ID" value="VDM43092.1"/>
    <property type="molecule type" value="Genomic_DNA"/>
</dbReference>
<dbReference type="Gene3D" id="3.40.50.1240">
    <property type="entry name" value="Phosphoglycerate mutase-like"/>
    <property type="match status" value="2"/>
</dbReference>
<evidence type="ECO:0000313" key="2">
    <source>
        <dbReference type="Proteomes" id="UP000050794"/>
    </source>
</evidence>
<dbReference type="InterPro" id="IPR029033">
    <property type="entry name" value="His_PPase_superfam"/>
</dbReference>
<dbReference type="GO" id="GO:0016791">
    <property type="term" value="F:phosphatase activity"/>
    <property type="evidence" value="ECO:0007669"/>
    <property type="project" value="UniProtKB-ARBA"/>
</dbReference>
<organism evidence="2 3">
    <name type="scientific">Toxocara canis</name>
    <name type="common">Canine roundworm</name>
    <dbReference type="NCBI Taxonomy" id="6265"/>
    <lineage>
        <taxon>Eukaryota</taxon>
        <taxon>Metazoa</taxon>
        <taxon>Ecdysozoa</taxon>
        <taxon>Nematoda</taxon>
        <taxon>Chromadorea</taxon>
        <taxon>Rhabditida</taxon>
        <taxon>Spirurina</taxon>
        <taxon>Ascaridomorpha</taxon>
        <taxon>Ascaridoidea</taxon>
        <taxon>Toxocaridae</taxon>
        <taxon>Toxocara</taxon>
    </lineage>
</organism>
<dbReference type="SUPFAM" id="SSF53254">
    <property type="entry name" value="Phosphoglycerate mutase-like"/>
    <property type="match status" value="1"/>
</dbReference>
<gene>
    <name evidence="1" type="ORF">TCNE_LOCUS11771</name>
</gene>
<dbReference type="InterPro" id="IPR013078">
    <property type="entry name" value="His_Pase_superF_clade-1"/>
</dbReference>
<accession>A0A183UTF1</accession>
<keyword evidence="2" id="KW-1185">Reference proteome</keyword>
<sequence>MARLRTGLECGKDRAAAESHRQLDLPWQVHICSKEGRTRLDAKEIQSVRMAAAVESPTRRLLVVRHSERCDYHFKKKGMRSFVLLSLLSTGVKWINSAFDEGGRYRRFDAQMPATLAVRSGGPQDFNDDTPITTSGYSFCVRTGNHLQLTLSYSISLMLVRNQQCRVYLPTCEKEPSTLSLPCFSGELLRDRGIIADYVYSSPAYRCVQTSQGILEGELSLIFDCLGLGVKEVRIRIEPGLFQWMHWCKRGLPHFMSANEFSAAGFPVDVSYRAFDDATTFDEQETLLDYYNRSFALVQRILKLHPKGTILLVGHAGSLETLTRQLSGKKPRERAAFREFLHGTSYLAINEVIERNNKWKITGCPIPPLINSGLDRC</sequence>
<dbReference type="Pfam" id="PF00300">
    <property type="entry name" value="His_Phos_1"/>
    <property type="match status" value="1"/>
</dbReference>
<dbReference type="InterPro" id="IPR051710">
    <property type="entry name" value="Phosphatase_SH3-domain"/>
</dbReference>
<name>A0A183UTF1_TOXCA</name>
<protein>
    <submittedName>
        <fullName evidence="3">Protein UBASH3A-like protein</fullName>
    </submittedName>
</protein>
<dbReference type="WBParaSite" id="TCNE_0001177101-mRNA-1">
    <property type="protein sequence ID" value="TCNE_0001177101-mRNA-1"/>
    <property type="gene ID" value="TCNE_0001177101"/>
</dbReference>
<dbReference type="PANTHER" id="PTHR16469">
    <property type="entry name" value="UBIQUITIN-ASSOCIATED AND SH3 DOMAIN-CONTAINING BA-RELATED"/>
    <property type="match status" value="1"/>
</dbReference>
<dbReference type="CDD" id="cd07067">
    <property type="entry name" value="HP_PGM_like"/>
    <property type="match status" value="1"/>
</dbReference>
<proteinExistence type="predicted"/>
<evidence type="ECO:0000313" key="1">
    <source>
        <dbReference type="EMBL" id="VDM43092.1"/>
    </source>
</evidence>
<reference evidence="1 2" key="2">
    <citation type="submission" date="2018-11" db="EMBL/GenBank/DDBJ databases">
        <authorList>
            <consortium name="Pathogen Informatics"/>
        </authorList>
    </citation>
    <scope>NUCLEOTIDE SEQUENCE [LARGE SCALE GENOMIC DNA]</scope>
</reference>
<reference evidence="3" key="1">
    <citation type="submission" date="2016-06" db="UniProtKB">
        <authorList>
            <consortium name="WormBaseParasite"/>
        </authorList>
    </citation>
    <scope>IDENTIFICATION</scope>
</reference>
<evidence type="ECO:0000313" key="3">
    <source>
        <dbReference type="WBParaSite" id="TCNE_0001177101-mRNA-1"/>
    </source>
</evidence>
<dbReference type="PANTHER" id="PTHR16469:SF27">
    <property type="entry name" value="UBIQUITIN-ASSOCIATED AND SH3 DOMAIN-CONTAINING BA-RELATED"/>
    <property type="match status" value="1"/>
</dbReference>
<dbReference type="Proteomes" id="UP000050794">
    <property type="component" value="Unassembled WGS sequence"/>
</dbReference>